<dbReference type="GO" id="GO:0015627">
    <property type="term" value="C:type II protein secretion system complex"/>
    <property type="evidence" value="ECO:0007669"/>
    <property type="project" value="InterPro"/>
</dbReference>
<dbReference type="EMBL" id="CP025120">
    <property type="protein sequence ID" value="AUD78570.1"/>
    <property type="molecule type" value="Genomic_DNA"/>
</dbReference>
<sequence>MSWGSEVTVGMQRVSINQGHFQKQAGFGLVESFISIILLAGFLLSACHLLLNLFSSKLLDETASKLIDSFQKARQLAIETNTSIQITAVNNSWGNGWELIPLDSSTNSSAVYKQEQLAEPVVFVGHQQQSIIFKSNGMTSNLNPLGDSGLIFCNANGKGRRLTMLASGRVQVSNIKQECGVSS</sequence>
<dbReference type="Proteomes" id="UP000232693">
    <property type="component" value="Chromosome"/>
</dbReference>
<dbReference type="KEGG" id="kpd:CW740_04590"/>
<evidence type="ECO:0000256" key="1">
    <source>
        <dbReference type="ARBA" id="ARBA00004377"/>
    </source>
</evidence>
<organism evidence="8 9">
    <name type="scientific">Kangiella profundi</name>
    <dbReference type="NCBI Taxonomy" id="1561924"/>
    <lineage>
        <taxon>Bacteria</taxon>
        <taxon>Pseudomonadati</taxon>
        <taxon>Pseudomonadota</taxon>
        <taxon>Gammaproteobacteria</taxon>
        <taxon>Kangiellales</taxon>
        <taxon>Kangiellaceae</taxon>
        <taxon>Kangiella</taxon>
    </lineage>
</organism>
<accession>A0A2K9A763</accession>
<keyword evidence="7" id="KW-0472">Membrane</keyword>
<name>A0A2K9A763_9GAMM</name>
<keyword evidence="3" id="KW-0488">Methylation</keyword>
<keyword evidence="5" id="KW-0812">Transmembrane</keyword>
<evidence type="ECO:0000256" key="7">
    <source>
        <dbReference type="ARBA" id="ARBA00023136"/>
    </source>
</evidence>
<dbReference type="Gene3D" id="3.55.40.10">
    <property type="entry name" value="minor pseudopilin epsh domain"/>
    <property type="match status" value="1"/>
</dbReference>
<dbReference type="OrthoDB" id="5732776at2"/>
<dbReference type="GO" id="GO:0005886">
    <property type="term" value="C:plasma membrane"/>
    <property type="evidence" value="ECO:0007669"/>
    <property type="project" value="UniProtKB-SubCell"/>
</dbReference>
<evidence type="ECO:0000256" key="2">
    <source>
        <dbReference type="ARBA" id="ARBA00022475"/>
    </source>
</evidence>
<comment type="subcellular location">
    <subcellularLocation>
        <location evidence="1">Cell inner membrane</location>
        <topology evidence="1">Single-pass membrane protein</topology>
    </subcellularLocation>
</comment>
<evidence type="ECO:0000256" key="3">
    <source>
        <dbReference type="ARBA" id="ARBA00022481"/>
    </source>
</evidence>
<evidence type="ECO:0000313" key="8">
    <source>
        <dbReference type="EMBL" id="AUD78570.1"/>
    </source>
</evidence>
<evidence type="ECO:0000256" key="5">
    <source>
        <dbReference type="ARBA" id="ARBA00022692"/>
    </source>
</evidence>
<keyword evidence="2" id="KW-1003">Cell membrane</keyword>
<dbReference type="GO" id="GO:0015628">
    <property type="term" value="P:protein secretion by the type II secretion system"/>
    <property type="evidence" value="ECO:0007669"/>
    <property type="project" value="InterPro"/>
</dbReference>
<dbReference type="InterPro" id="IPR022346">
    <property type="entry name" value="T2SS_GspH"/>
</dbReference>
<gene>
    <name evidence="8" type="ORF">CW740_04590</name>
</gene>
<keyword evidence="9" id="KW-1185">Reference proteome</keyword>
<keyword evidence="4" id="KW-0997">Cell inner membrane</keyword>
<proteinExistence type="predicted"/>
<protein>
    <submittedName>
        <fullName evidence="8">Uncharacterized protein</fullName>
    </submittedName>
</protein>
<dbReference type="Pfam" id="PF12019">
    <property type="entry name" value="GspH"/>
    <property type="match status" value="1"/>
</dbReference>
<keyword evidence="6" id="KW-1133">Transmembrane helix</keyword>
<reference evidence="8 9" key="1">
    <citation type="submission" date="2017-12" db="EMBL/GenBank/DDBJ databases">
        <title>Kangiella profundi FT102 completed genome.</title>
        <authorList>
            <person name="Xu J."/>
            <person name="Wang J."/>
            <person name="Lu Y."/>
        </authorList>
    </citation>
    <scope>NUCLEOTIDE SEQUENCE [LARGE SCALE GENOMIC DNA]</scope>
    <source>
        <strain evidence="8 9">FT102</strain>
    </source>
</reference>
<evidence type="ECO:0000256" key="6">
    <source>
        <dbReference type="ARBA" id="ARBA00022989"/>
    </source>
</evidence>
<dbReference type="RefSeq" id="WP_106646435.1">
    <property type="nucleotide sequence ID" value="NZ_BMGO01000002.1"/>
</dbReference>
<evidence type="ECO:0000256" key="4">
    <source>
        <dbReference type="ARBA" id="ARBA00022519"/>
    </source>
</evidence>
<dbReference type="AlphaFoldDB" id="A0A2K9A763"/>
<evidence type="ECO:0000313" key="9">
    <source>
        <dbReference type="Proteomes" id="UP000232693"/>
    </source>
</evidence>